<name>A0ABW2MYY2_9FLAO</name>
<gene>
    <name evidence="1" type="ORF">ACFQO1_09575</name>
</gene>
<accession>A0ABW2MYY2</accession>
<evidence type="ECO:0000313" key="2">
    <source>
        <dbReference type="Proteomes" id="UP001596415"/>
    </source>
</evidence>
<dbReference type="PROSITE" id="PS51257">
    <property type="entry name" value="PROKAR_LIPOPROTEIN"/>
    <property type="match status" value="1"/>
</dbReference>
<proteinExistence type="predicted"/>
<dbReference type="RefSeq" id="WP_380217809.1">
    <property type="nucleotide sequence ID" value="NZ_JBHTBN010000004.1"/>
</dbReference>
<dbReference type="Proteomes" id="UP001596415">
    <property type="component" value="Unassembled WGS sequence"/>
</dbReference>
<sequence length="200" mass="22932">MKYLVSLYAFGLLFGCGSNPKENPPKEIIKNTTPIEEVIIEPVIKEPILPPGAVEANFIEGEVPLYAHVKYVDKKNGKTIIAFQDKKLPPITISETYGASLSSLRFDEFDRDLLLITTKLKDPIFNKYFLYIYKDGQWKKVVNGFSLHKSHVTDSLIPIRIDPENPNNLFRYYSVFDLDETSELGYTWRLLSESIPIQNK</sequence>
<dbReference type="EMBL" id="JBHTBN010000004">
    <property type="protein sequence ID" value="MFC7357936.1"/>
    <property type="molecule type" value="Genomic_DNA"/>
</dbReference>
<organism evidence="1 2">
    <name type="scientific">Jejudonia soesokkakensis</name>
    <dbReference type="NCBI Taxonomy" id="1323432"/>
    <lineage>
        <taxon>Bacteria</taxon>
        <taxon>Pseudomonadati</taxon>
        <taxon>Bacteroidota</taxon>
        <taxon>Flavobacteriia</taxon>
        <taxon>Flavobacteriales</taxon>
        <taxon>Flavobacteriaceae</taxon>
        <taxon>Jejudonia</taxon>
    </lineage>
</organism>
<comment type="caution">
    <text evidence="1">The sequence shown here is derived from an EMBL/GenBank/DDBJ whole genome shotgun (WGS) entry which is preliminary data.</text>
</comment>
<protein>
    <recommendedName>
        <fullName evidence="3">Lipoprotein</fullName>
    </recommendedName>
</protein>
<evidence type="ECO:0008006" key="3">
    <source>
        <dbReference type="Google" id="ProtNLM"/>
    </source>
</evidence>
<reference evidence="2" key="1">
    <citation type="journal article" date="2019" name="Int. J. Syst. Evol. Microbiol.">
        <title>The Global Catalogue of Microorganisms (GCM) 10K type strain sequencing project: providing services to taxonomists for standard genome sequencing and annotation.</title>
        <authorList>
            <consortium name="The Broad Institute Genomics Platform"/>
            <consortium name="The Broad Institute Genome Sequencing Center for Infectious Disease"/>
            <person name="Wu L."/>
            <person name="Ma J."/>
        </authorList>
    </citation>
    <scope>NUCLEOTIDE SEQUENCE [LARGE SCALE GENOMIC DNA]</scope>
    <source>
        <strain evidence="2">CGMCC 1.16306</strain>
    </source>
</reference>
<evidence type="ECO:0000313" key="1">
    <source>
        <dbReference type="EMBL" id="MFC7357936.1"/>
    </source>
</evidence>
<keyword evidence="2" id="KW-1185">Reference proteome</keyword>